<sequence>MGFYSERELKQMGFKYIGKNVKLSNKASIYNPECISIDDNSRIDDFCVISGNVNIGKNVHIAVFCNVAGGEKGIIMEDFSGLAYGVNVFTQSDDYTGKTLTNPTIPSKYKKETKKEILIGKHVIVGANSIIFPGVNLSEGCSVGAMSMVTKSTEPWKIYFGIPAKIVKDRKKDMLKYEIEYLNDNLDIKPNIN</sequence>
<evidence type="ECO:0000256" key="2">
    <source>
        <dbReference type="ARBA" id="ARBA00023315"/>
    </source>
</evidence>
<reference evidence="3" key="1">
    <citation type="submission" date="2019-12" db="EMBL/GenBank/DDBJ databases">
        <title>Clostridiaceae gen. nov. sp. nov., isolated from sediment in Xinjiang, China.</title>
        <authorList>
            <person name="Zhang R."/>
        </authorList>
    </citation>
    <scope>NUCLEOTIDE SEQUENCE</scope>
    <source>
        <strain evidence="3">D2Q-11</strain>
    </source>
</reference>
<dbReference type="Gene3D" id="2.160.10.10">
    <property type="entry name" value="Hexapeptide repeat proteins"/>
    <property type="match status" value="1"/>
</dbReference>
<comment type="caution">
    <text evidence="3">The sequence shown here is derived from an EMBL/GenBank/DDBJ whole genome shotgun (WGS) entry which is preliminary data.</text>
</comment>
<dbReference type="Proteomes" id="UP000724672">
    <property type="component" value="Unassembled WGS sequence"/>
</dbReference>
<name>A0A942Z9Y1_9FIRM</name>
<dbReference type="AlphaFoldDB" id="A0A942Z9Y1"/>
<dbReference type="SUPFAM" id="SSF51161">
    <property type="entry name" value="Trimeric LpxA-like enzymes"/>
    <property type="match status" value="1"/>
</dbReference>
<dbReference type="EMBL" id="WSFT01000046">
    <property type="protein sequence ID" value="MBS4539285.1"/>
    <property type="molecule type" value="Genomic_DNA"/>
</dbReference>
<keyword evidence="4" id="KW-1185">Reference proteome</keyword>
<dbReference type="GO" id="GO:0016746">
    <property type="term" value="F:acyltransferase activity"/>
    <property type="evidence" value="ECO:0007669"/>
    <property type="project" value="UniProtKB-KW"/>
</dbReference>
<dbReference type="CDD" id="cd04647">
    <property type="entry name" value="LbH_MAT_like"/>
    <property type="match status" value="1"/>
</dbReference>
<dbReference type="RefSeq" id="WP_203367209.1">
    <property type="nucleotide sequence ID" value="NZ_WSFT01000046.1"/>
</dbReference>
<dbReference type="PANTHER" id="PTHR43300">
    <property type="entry name" value="ACETYLTRANSFERASE"/>
    <property type="match status" value="1"/>
</dbReference>
<dbReference type="InterPro" id="IPR050179">
    <property type="entry name" value="Trans_hexapeptide_repeat"/>
</dbReference>
<dbReference type="PANTHER" id="PTHR43300:SF12">
    <property type="entry name" value="CHLORAMPHENICOL ACETYLTRANSFERASE"/>
    <property type="match status" value="1"/>
</dbReference>
<proteinExistence type="predicted"/>
<evidence type="ECO:0000256" key="1">
    <source>
        <dbReference type="ARBA" id="ARBA00022679"/>
    </source>
</evidence>
<evidence type="ECO:0000313" key="3">
    <source>
        <dbReference type="EMBL" id="MBS4539285.1"/>
    </source>
</evidence>
<gene>
    <name evidence="3" type="ORF">GOQ27_12490</name>
</gene>
<organism evidence="3 4">
    <name type="scientific">Anaeromonas frigoriresistens</name>
    <dbReference type="NCBI Taxonomy" id="2683708"/>
    <lineage>
        <taxon>Bacteria</taxon>
        <taxon>Bacillati</taxon>
        <taxon>Bacillota</taxon>
        <taxon>Tissierellia</taxon>
        <taxon>Tissierellales</taxon>
        <taxon>Thermohalobacteraceae</taxon>
        <taxon>Anaeromonas</taxon>
    </lineage>
</organism>
<evidence type="ECO:0000313" key="4">
    <source>
        <dbReference type="Proteomes" id="UP000724672"/>
    </source>
</evidence>
<dbReference type="InterPro" id="IPR011004">
    <property type="entry name" value="Trimer_LpxA-like_sf"/>
</dbReference>
<keyword evidence="1" id="KW-0808">Transferase</keyword>
<protein>
    <submittedName>
        <fullName evidence="3">Acyltransferase</fullName>
    </submittedName>
</protein>
<keyword evidence="2 3" id="KW-0012">Acyltransferase</keyword>
<accession>A0A942Z9Y1</accession>